<dbReference type="PANTHER" id="PTHR34407:SF1">
    <property type="entry name" value="SGNH HYDROLASE-TYPE ESTERASE DOMAIN-CONTAINING PROTEIN"/>
    <property type="match status" value="1"/>
</dbReference>
<dbReference type="VEuPathDB" id="FungiDB:SCHCODRAFT_02627726"/>
<evidence type="ECO:0000256" key="2">
    <source>
        <dbReference type="SAM" id="Phobius"/>
    </source>
</evidence>
<name>D8Q6G5_SCHCM</name>
<protein>
    <recommendedName>
        <fullName evidence="5">Capsular associated protein</fullName>
    </recommendedName>
</protein>
<feature type="region of interest" description="Disordered" evidence="1">
    <location>
        <begin position="1"/>
        <end position="22"/>
    </location>
</feature>
<proteinExistence type="predicted"/>
<dbReference type="KEGG" id="scm:SCHCO_02627726"/>
<dbReference type="Proteomes" id="UP000007431">
    <property type="component" value="Unassembled WGS sequence"/>
</dbReference>
<reference evidence="3 4" key="1">
    <citation type="journal article" date="2010" name="Nat. Biotechnol.">
        <title>Genome sequence of the model mushroom Schizophyllum commune.</title>
        <authorList>
            <person name="Ohm R.A."/>
            <person name="de Jong J.F."/>
            <person name="Lugones L.G."/>
            <person name="Aerts A."/>
            <person name="Kothe E."/>
            <person name="Stajich J.E."/>
            <person name="de Vries R.P."/>
            <person name="Record E."/>
            <person name="Levasseur A."/>
            <person name="Baker S.E."/>
            <person name="Bartholomew K.A."/>
            <person name="Coutinho P.M."/>
            <person name="Erdmann S."/>
            <person name="Fowler T.J."/>
            <person name="Gathman A.C."/>
            <person name="Lombard V."/>
            <person name="Henrissat B."/>
            <person name="Knabe N."/>
            <person name="Kuees U."/>
            <person name="Lilly W.W."/>
            <person name="Lindquist E."/>
            <person name="Lucas S."/>
            <person name="Magnuson J.K."/>
            <person name="Piumi F."/>
            <person name="Raudaskoski M."/>
            <person name="Salamov A."/>
            <person name="Schmutz J."/>
            <person name="Schwarze F.W.M.R."/>
            <person name="vanKuyk P.A."/>
            <person name="Horton J.S."/>
            <person name="Grigoriev I.V."/>
            <person name="Woesten H.A.B."/>
        </authorList>
    </citation>
    <scope>NUCLEOTIDE SEQUENCE [LARGE SCALE GENOMIC DNA]</scope>
    <source>
        <strain evidence="4">H4-8 / FGSC 9210</strain>
    </source>
</reference>
<dbReference type="OMA" id="FSFCNAH"/>
<dbReference type="eggNOG" id="ENOG502QQ3T">
    <property type="taxonomic scope" value="Eukaryota"/>
</dbReference>
<accession>D8Q6G5</accession>
<evidence type="ECO:0000313" key="4">
    <source>
        <dbReference type="Proteomes" id="UP000007431"/>
    </source>
</evidence>
<dbReference type="PANTHER" id="PTHR34407">
    <property type="entry name" value="EXPRESSED PROTEIN"/>
    <property type="match status" value="1"/>
</dbReference>
<evidence type="ECO:0000313" key="3">
    <source>
        <dbReference type="EMBL" id="EFI96635.1"/>
    </source>
</evidence>
<dbReference type="AlphaFoldDB" id="D8Q6G5"/>
<dbReference type="SUPFAM" id="SSF52266">
    <property type="entry name" value="SGNH hydrolase"/>
    <property type="match status" value="1"/>
</dbReference>
<dbReference type="CDD" id="cd00229">
    <property type="entry name" value="SGNH_hydrolase"/>
    <property type="match status" value="1"/>
</dbReference>
<dbReference type="EMBL" id="GL377307">
    <property type="protein sequence ID" value="EFI96635.1"/>
    <property type="molecule type" value="Genomic_DNA"/>
</dbReference>
<keyword evidence="4" id="KW-1185">Reference proteome</keyword>
<dbReference type="OrthoDB" id="544608at2759"/>
<gene>
    <name evidence="3" type="ORF">SCHCODRAFT_77364</name>
</gene>
<evidence type="ECO:0000256" key="1">
    <source>
        <dbReference type="SAM" id="MobiDB-lite"/>
    </source>
</evidence>
<keyword evidence="2" id="KW-0812">Transmembrane</keyword>
<sequence length="567" mass="61228">MQRRGKFAHISPPRSSNMGSNDKLARRGLTNRLWVVVCAVLALFAFIHYVVPSFGGGSTPTYSNSDLKPKNYMNVSLEEAPNPFDFCPVYGPGDEVAAKHGALALSKTRMHLGSGARIQRVLHRALAGQPVTISVLGGSVSACHGAGDDPISPRCWPSKFFQWWNSVFPHPASELTNGAMRRVNSEYFGFCSAHHLPDVTDLVIIELDADDGTSNDFKTHFETLVRSILIRPDQPAVILLGHWSSQTHAIHGFAGPDHMHDIIAQFYDVPHVSTKALLYPDYMHEPTSIQKYFVDPMLANNLGHDLLADVLISYFQGQICNAWSVFTGSAFDSVAANKDATSGNGAAGLFGGLGQRKGVPEPGAPKDAKDEVDAEGNLIDVDLDMDRGPGFGSGAGAHLNAPSVPQAMIDTRPDSAREFEEVDPFCASANDLVNPLPPSLFYGSGWSAFHPPGGATSLTAKSHYWYASMPTSKLRIPIHVGKGDIGVYYLQEPASEVGEGSAVECWVDDNYAGAKMIENAADVGEERAALFMIDHWVSRGAHYVECVLMGDEGTSVPPFKIIGVFST</sequence>
<feature type="transmembrane region" description="Helical" evidence="2">
    <location>
        <begin position="33"/>
        <end position="51"/>
    </location>
</feature>
<dbReference type="InParanoid" id="D8Q6G5"/>
<dbReference type="GeneID" id="9589239"/>
<keyword evidence="2" id="KW-1133">Transmembrane helix</keyword>
<feature type="region of interest" description="Disordered" evidence="1">
    <location>
        <begin position="351"/>
        <end position="371"/>
    </location>
</feature>
<evidence type="ECO:0008006" key="5">
    <source>
        <dbReference type="Google" id="ProtNLM"/>
    </source>
</evidence>
<organism evidence="4">
    <name type="scientific">Schizophyllum commune (strain H4-8 / FGSC 9210)</name>
    <name type="common">Split gill fungus</name>
    <dbReference type="NCBI Taxonomy" id="578458"/>
    <lineage>
        <taxon>Eukaryota</taxon>
        <taxon>Fungi</taxon>
        <taxon>Dikarya</taxon>
        <taxon>Basidiomycota</taxon>
        <taxon>Agaricomycotina</taxon>
        <taxon>Agaricomycetes</taxon>
        <taxon>Agaricomycetidae</taxon>
        <taxon>Agaricales</taxon>
        <taxon>Schizophyllaceae</taxon>
        <taxon>Schizophyllum</taxon>
    </lineage>
</organism>
<dbReference type="HOGENOM" id="CLU_029715_0_0_1"/>
<keyword evidence="2" id="KW-0472">Membrane</keyword>
<dbReference type="STRING" id="578458.D8Q6G5"/>